<feature type="compositionally biased region" description="Basic and acidic residues" evidence="1">
    <location>
        <begin position="57"/>
        <end position="78"/>
    </location>
</feature>
<feature type="compositionally biased region" description="Basic residues" evidence="1">
    <location>
        <begin position="122"/>
        <end position="151"/>
    </location>
</feature>
<feature type="non-terminal residue" evidence="2">
    <location>
        <position position="1"/>
    </location>
</feature>
<protein>
    <submittedName>
        <fullName evidence="2">Aerobic carbon monoxide dehydrogenase (Quinone), medium chain</fullName>
        <ecNumber evidence="2">1.2.5.3</ecNumber>
    </submittedName>
</protein>
<dbReference type="EC" id="1.2.5.3" evidence="2"/>
<feature type="compositionally biased region" description="Gly residues" evidence="1">
    <location>
        <begin position="83"/>
        <end position="92"/>
    </location>
</feature>
<keyword evidence="2" id="KW-0560">Oxidoreductase</keyword>
<gene>
    <name evidence="2" type="ORF">AVDCRST_MAG04-3500</name>
</gene>
<evidence type="ECO:0000256" key="1">
    <source>
        <dbReference type="SAM" id="MobiDB-lite"/>
    </source>
</evidence>
<reference evidence="2" key="1">
    <citation type="submission" date="2020-02" db="EMBL/GenBank/DDBJ databases">
        <authorList>
            <person name="Meier V. D."/>
        </authorList>
    </citation>
    <scope>NUCLEOTIDE SEQUENCE</scope>
    <source>
        <strain evidence="2">AVDCRST_MAG04</strain>
    </source>
</reference>
<dbReference type="GO" id="GO:0008805">
    <property type="term" value="F:carbon-monoxide oxygenase activity"/>
    <property type="evidence" value="ECO:0007669"/>
    <property type="project" value="UniProtKB-EC"/>
</dbReference>
<sequence length="264" mass="29617">VRFRLPQAVQRRGRGEAALGRPGRARHLRRANAAAGPQAPAQPADLLGGPVRHRRAEGREARGRQGHGRRPDAPHRGAEQPGGEVGHPGTGPHGRRDRRHPGPQPRHHRRQRRQQRPGGRLPLRRAGPRRDGRHRQAPHRGRRLLPRHVHHGAGAGRAADGDRVPHPREGRLRQDAEPRQPLRYGRRLRGEDQRRRPCGCERRRPRRVPADGNGAGPVRQLVARRGGGDQAGVRRPQQRHPRQRRVPRAPGHGDGQAGGRRRRL</sequence>
<feature type="compositionally biased region" description="Basic and acidic residues" evidence="1">
    <location>
        <begin position="188"/>
        <end position="202"/>
    </location>
</feature>
<feature type="compositionally biased region" description="Low complexity" evidence="1">
    <location>
        <begin position="31"/>
        <end position="44"/>
    </location>
</feature>
<feature type="non-terminal residue" evidence="2">
    <location>
        <position position="264"/>
    </location>
</feature>
<organism evidence="2">
    <name type="scientific">uncultured Acetobacteraceae bacterium</name>
    <dbReference type="NCBI Taxonomy" id="169975"/>
    <lineage>
        <taxon>Bacteria</taxon>
        <taxon>Pseudomonadati</taxon>
        <taxon>Pseudomonadota</taxon>
        <taxon>Alphaproteobacteria</taxon>
        <taxon>Acetobacterales</taxon>
        <taxon>Acetobacteraceae</taxon>
        <taxon>environmental samples</taxon>
    </lineage>
</organism>
<proteinExistence type="predicted"/>
<accession>A0A6J4JF87</accession>
<dbReference type="AlphaFoldDB" id="A0A6J4JF87"/>
<feature type="compositionally biased region" description="Basic residues" evidence="1">
    <location>
        <begin position="236"/>
        <end position="247"/>
    </location>
</feature>
<dbReference type="EMBL" id="CADCTL010000257">
    <property type="protein sequence ID" value="CAA9277625.1"/>
    <property type="molecule type" value="Genomic_DNA"/>
</dbReference>
<feature type="compositionally biased region" description="Basic and acidic residues" evidence="1">
    <location>
        <begin position="159"/>
        <end position="180"/>
    </location>
</feature>
<feature type="region of interest" description="Disordered" evidence="1">
    <location>
        <begin position="1"/>
        <end position="264"/>
    </location>
</feature>
<feature type="compositionally biased region" description="Basic residues" evidence="1">
    <location>
        <begin position="93"/>
        <end position="115"/>
    </location>
</feature>
<evidence type="ECO:0000313" key="2">
    <source>
        <dbReference type="EMBL" id="CAA9277625.1"/>
    </source>
</evidence>
<name>A0A6J4JF87_9PROT</name>